<dbReference type="AlphaFoldDB" id="A0A1M6GK93"/>
<evidence type="ECO:0000313" key="1">
    <source>
        <dbReference type="EMBL" id="SHJ10339.1"/>
    </source>
</evidence>
<organism evidence="1 2">
    <name type="scientific">Aquimarina spongiae</name>
    <dbReference type="NCBI Taxonomy" id="570521"/>
    <lineage>
        <taxon>Bacteria</taxon>
        <taxon>Pseudomonadati</taxon>
        <taxon>Bacteroidota</taxon>
        <taxon>Flavobacteriia</taxon>
        <taxon>Flavobacteriales</taxon>
        <taxon>Flavobacteriaceae</taxon>
        <taxon>Aquimarina</taxon>
    </lineage>
</organism>
<name>A0A1M6GK93_9FLAO</name>
<dbReference type="STRING" id="570521.SAMN04488508_105322"/>
<gene>
    <name evidence="1" type="ORF">SAMN04488508_105322</name>
</gene>
<dbReference type="Proteomes" id="UP000184432">
    <property type="component" value="Unassembled WGS sequence"/>
</dbReference>
<protein>
    <submittedName>
        <fullName evidence="1">Uncharacterized protein</fullName>
    </submittedName>
</protein>
<dbReference type="EMBL" id="FQYP01000005">
    <property type="protein sequence ID" value="SHJ10339.1"/>
    <property type="molecule type" value="Genomic_DNA"/>
</dbReference>
<evidence type="ECO:0000313" key="2">
    <source>
        <dbReference type="Proteomes" id="UP000184432"/>
    </source>
</evidence>
<reference evidence="2" key="1">
    <citation type="submission" date="2016-11" db="EMBL/GenBank/DDBJ databases">
        <authorList>
            <person name="Varghese N."/>
            <person name="Submissions S."/>
        </authorList>
    </citation>
    <scope>NUCLEOTIDE SEQUENCE [LARGE SCALE GENOMIC DNA]</scope>
    <source>
        <strain evidence="2">DSM 22623</strain>
    </source>
</reference>
<proteinExistence type="predicted"/>
<keyword evidence="2" id="KW-1185">Reference proteome</keyword>
<sequence length="46" mass="5067">MISSIALGSYETHVNYFIITFSCIHGLGDVAQRSRNIAVVISIKLK</sequence>
<accession>A0A1M6GK93</accession>